<dbReference type="CDD" id="cd03496">
    <property type="entry name" value="SQR_TypeC_CybS"/>
    <property type="match status" value="1"/>
</dbReference>
<keyword evidence="14" id="KW-1185">Reference proteome</keyword>
<comment type="subcellular location">
    <subcellularLocation>
        <location evidence="1 12">Mitochondrion inner membrane</location>
        <topology evidence="1 12">Multi-pass membrane protein</topology>
    </subcellularLocation>
</comment>
<protein>
    <recommendedName>
        <fullName evidence="12">Succinate dehydrogenase [ubiquinone] cytochrome b small subunit</fullName>
    </recommendedName>
</protein>
<evidence type="ECO:0000256" key="8">
    <source>
        <dbReference type="ARBA" id="ARBA00023128"/>
    </source>
</evidence>
<keyword evidence="3" id="KW-0813">Transport</keyword>
<dbReference type="Pfam" id="PF05328">
    <property type="entry name" value="CybS"/>
    <property type="match status" value="1"/>
</dbReference>
<keyword evidence="6 12" id="KW-0809">Transit peptide</keyword>
<keyword evidence="5 12" id="KW-0999">Mitochondrion inner membrane</keyword>
<keyword evidence="4 12" id="KW-0812">Transmembrane</keyword>
<evidence type="ECO:0000256" key="4">
    <source>
        <dbReference type="ARBA" id="ARBA00022692"/>
    </source>
</evidence>
<comment type="caution">
    <text evidence="12">Lacks conserved residue(s) required for the propagation of feature annotation.</text>
</comment>
<evidence type="ECO:0000256" key="9">
    <source>
        <dbReference type="ARBA" id="ARBA00023136"/>
    </source>
</evidence>
<keyword evidence="8 12" id="KW-0496">Mitochondrion</keyword>
<dbReference type="HOGENOM" id="CLU_1147427_0_0_1"/>
<dbReference type="OrthoDB" id="18577at2759"/>
<feature type="binding site" evidence="10">
    <location>
        <position position="189"/>
    </location>
    <ligand>
        <name>a ubiquinone</name>
        <dbReference type="ChEBI" id="CHEBI:16389"/>
        <note>ligand shared with IP/SDHB</note>
    </ligand>
</feature>
<organism evidence="13 14">
    <name type="scientific">Mitosporidium daphniae</name>
    <dbReference type="NCBI Taxonomy" id="1485682"/>
    <lineage>
        <taxon>Eukaryota</taxon>
        <taxon>Fungi</taxon>
        <taxon>Fungi incertae sedis</taxon>
        <taxon>Microsporidia</taxon>
        <taxon>Mitosporidium</taxon>
    </lineage>
</organism>
<gene>
    <name evidence="13" type="ORF">DI09_32p200</name>
</gene>
<dbReference type="AlphaFoldDB" id="A0A098VRE9"/>
<feature type="transmembrane region" description="Helical" evidence="12">
    <location>
        <begin position="197"/>
        <end position="218"/>
    </location>
</feature>
<evidence type="ECO:0000256" key="6">
    <source>
        <dbReference type="ARBA" id="ARBA00022946"/>
    </source>
</evidence>
<accession>A0A098VRE9</accession>
<dbReference type="VEuPathDB" id="MicrosporidiaDB:DI09_32p200"/>
<keyword evidence="9 12" id="KW-0472">Membrane</keyword>
<sequence length="242" mass="27156">MSKLDASQEPHYFPLESEFFERPRYITGVDSVPTLNLSLNQIDRPKSEHRTEICQSLTKKLLKAVSTPLDAAPEPTSMDGIHAEDANILDHTCSFSLSESESSVDEEENIKYHRRSHHFKGVSSYSTEVKDPFHGSYHWYFERIVAAGTMVTLGSMIALPSASHVVDASLMVLLPVHIYNGFSAVILDYLPKRKFGVVYTIFKGSLIVITGVAVFGLYKFNTENIGISEAVRKLWHQTGMEE</sequence>
<dbReference type="EMBL" id="JMKJ01000255">
    <property type="protein sequence ID" value="KGG51535.1"/>
    <property type="molecule type" value="Genomic_DNA"/>
</dbReference>
<dbReference type="InterPro" id="IPR007992">
    <property type="entry name" value="CybS"/>
</dbReference>
<comment type="caution">
    <text evidence="13">The sequence shown here is derived from an EMBL/GenBank/DDBJ whole genome shotgun (WGS) entry which is preliminary data.</text>
</comment>
<evidence type="ECO:0000256" key="1">
    <source>
        <dbReference type="ARBA" id="ARBA00004448"/>
    </source>
</evidence>
<dbReference type="GO" id="GO:0005743">
    <property type="term" value="C:mitochondrial inner membrane"/>
    <property type="evidence" value="ECO:0007669"/>
    <property type="project" value="UniProtKB-SubCell"/>
</dbReference>
<reference evidence="13 14" key="1">
    <citation type="submission" date="2014-04" db="EMBL/GenBank/DDBJ databases">
        <title>A new species of microsporidia sheds light on the evolution of extreme parasitism.</title>
        <authorList>
            <person name="Haag K.L."/>
            <person name="James T.Y."/>
            <person name="Larsson R."/>
            <person name="Schaer T.M."/>
            <person name="Refardt D."/>
            <person name="Pombert J.-F."/>
            <person name="Ebert D."/>
        </authorList>
    </citation>
    <scope>NUCLEOTIDE SEQUENCE [LARGE SCALE GENOMIC DNA]</scope>
    <source>
        <strain evidence="13 14">UGP3</strain>
        <tissue evidence="13">Spores</tissue>
    </source>
</reference>
<evidence type="ECO:0000256" key="7">
    <source>
        <dbReference type="ARBA" id="ARBA00022989"/>
    </source>
</evidence>
<keyword evidence="11" id="KW-0408">Iron</keyword>
<dbReference type="GO" id="GO:0020037">
    <property type="term" value="F:heme binding"/>
    <property type="evidence" value="ECO:0007669"/>
    <property type="project" value="TreeGrafter"/>
</dbReference>
<keyword evidence="11" id="KW-0479">Metal-binding</keyword>
<evidence type="ECO:0000313" key="13">
    <source>
        <dbReference type="EMBL" id="KGG51535.1"/>
    </source>
</evidence>
<keyword evidence="7 12" id="KW-1133">Transmembrane helix</keyword>
<proteinExistence type="inferred from homology"/>
<feature type="transmembrane region" description="Helical" evidence="12">
    <location>
        <begin position="144"/>
        <end position="162"/>
    </location>
</feature>
<name>A0A098VRE9_9MICR</name>
<dbReference type="PANTHER" id="PTHR13337:SF2">
    <property type="entry name" value="SUCCINATE DEHYDROGENASE [UBIQUINONE] CYTOCHROME B SMALL SUBUNIT, MITOCHONDRIAL"/>
    <property type="match status" value="1"/>
</dbReference>
<dbReference type="GO" id="GO:0006099">
    <property type="term" value="P:tricarboxylic acid cycle"/>
    <property type="evidence" value="ECO:0007669"/>
    <property type="project" value="TreeGrafter"/>
</dbReference>
<evidence type="ECO:0000256" key="5">
    <source>
        <dbReference type="ARBA" id="ARBA00022792"/>
    </source>
</evidence>
<dbReference type="PANTHER" id="PTHR13337">
    <property type="entry name" value="SUCCINATE DEHYDROGENASE"/>
    <property type="match status" value="1"/>
</dbReference>
<dbReference type="Gene3D" id="1.20.1300.10">
    <property type="entry name" value="Fumarate reductase/succinate dehydrogenase, transmembrane subunit"/>
    <property type="match status" value="1"/>
</dbReference>
<dbReference type="GeneID" id="25259586"/>
<dbReference type="Proteomes" id="UP000029725">
    <property type="component" value="Unassembled WGS sequence"/>
</dbReference>
<dbReference type="GO" id="GO:0048039">
    <property type="term" value="F:ubiquinone binding"/>
    <property type="evidence" value="ECO:0007669"/>
    <property type="project" value="TreeGrafter"/>
</dbReference>
<evidence type="ECO:0000256" key="10">
    <source>
        <dbReference type="PIRSR" id="PIRSR607992-1"/>
    </source>
</evidence>
<evidence type="ECO:0000256" key="11">
    <source>
        <dbReference type="PIRSR" id="PIRSR607992-2"/>
    </source>
</evidence>
<evidence type="ECO:0000256" key="3">
    <source>
        <dbReference type="ARBA" id="ARBA00022448"/>
    </source>
</evidence>
<evidence type="ECO:0000313" key="14">
    <source>
        <dbReference type="Proteomes" id="UP000029725"/>
    </source>
</evidence>
<dbReference type="GO" id="GO:0006121">
    <property type="term" value="P:mitochondrial electron transport, succinate to ubiquinone"/>
    <property type="evidence" value="ECO:0007669"/>
    <property type="project" value="TreeGrafter"/>
</dbReference>
<evidence type="ECO:0000256" key="2">
    <source>
        <dbReference type="ARBA" id="ARBA00007294"/>
    </source>
</evidence>
<comment type="similarity">
    <text evidence="2 12">Belongs to the CybS family.</text>
</comment>
<dbReference type="RefSeq" id="XP_013237962.1">
    <property type="nucleotide sequence ID" value="XM_013382508.1"/>
</dbReference>
<dbReference type="GO" id="GO:0046872">
    <property type="term" value="F:metal ion binding"/>
    <property type="evidence" value="ECO:0007669"/>
    <property type="project" value="UniProtKB-KW"/>
</dbReference>
<dbReference type="InterPro" id="IPR034804">
    <property type="entry name" value="SQR/QFR_C/D"/>
</dbReference>
<feature type="binding site" description="axial binding residue" evidence="11">
    <location>
        <position position="177"/>
    </location>
    <ligand>
        <name>heme b</name>
        <dbReference type="ChEBI" id="CHEBI:60344"/>
        <note>ligand shared with SDHC</note>
    </ligand>
    <ligandPart>
        <name>Fe</name>
        <dbReference type="ChEBI" id="CHEBI:18248"/>
    </ligandPart>
</feature>
<evidence type="ECO:0000256" key="12">
    <source>
        <dbReference type="RuleBase" id="RU364031"/>
    </source>
</evidence>